<reference evidence="2" key="1">
    <citation type="submission" date="2022-10" db="EMBL/GenBank/DDBJ databases">
        <title>Hoeflea sp. J2-29, isolated from marine algae.</title>
        <authorList>
            <person name="Kristyanto S."/>
            <person name="Kim J.M."/>
            <person name="Jeon C.O."/>
        </authorList>
    </citation>
    <scope>NUCLEOTIDE SEQUENCE</scope>
    <source>
        <strain evidence="2">J2-29</strain>
    </source>
</reference>
<dbReference type="InterPro" id="IPR011051">
    <property type="entry name" value="RmlC_Cupin_sf"/>
</dbReference>
<dbReference type="InterPro" id="IPR014710">
    <property type="entry name" value="RmlC-like_jellyroll"/>
</dbReference>
<dbReference type="Proteomes" id="UP001081283">
    <property type="component" value="Unassembled WGS sequence"/>
</dbReference>
<dbReference type="InterPro" id="IPR013096">
    <property type="entry name" value="Cupin_2"/>
</dbReference>
<dbReference type="EMBL" id="JAOVZQ010000001">
    <property type="protein sequence ID" value="MCY0095067.1"/>
    <property type="molecule type" value="Genomic_DNA"/>
</dbReference>
<accession>A0ABT3YGZ0</accession>
<dbReference type="SUPFAM" id="SSF51182">
    <property type="entry name" value="RmlC-like cupins"/>
    <property type="match status" value="1"/>
</dbReference>
<evidence type="ECO:0000313" key="3">
    <source>
        <dbReference type="Proteomes" id="UP001081283"/>
    </source>
</evidence>
<organism evidence="2 3">
    <name type="scientific">Hoeflea ulvae</name>
    <dbReference type="NCBI Taxonomy" id="2983764"/>
    <lineage>
        <taxon>Bacteria</taxon>
        <taxon>Pseudomonadati</taxon>
        <taxon>Pseudomonadota</taxon>
        <taxon>Alphaproteobacteria</taxon>
        <taxon>Hyphomicrobiales</taxon>
        <taxon>Rhizobiaceae</taxon>
        <taxon>Hoeflea</taxon>
    </lineage>
</organism>
<gene>
    <name evidence="2" type="ORF">OEG82_13685</name>
</gene>
<comment type="caution">
    <text evidence="2">The sequence shown here is derived from an EMBL/GenBank/DDBJ whole genome shotgun (WGS) entry which is preliminary data.</text>
</comment>
<evidence type="ECO:0000259" key="1">
    <source>
        <dbReference type="Pfam" id="PF07883"/>
    </source>
</evidence>
<dbReference type="RefSeq" id="WP_267612969.1">
    <property type="nucleotide sequence ID" value="NZ_JAOVZQ010000001.1"/>
</dbReference>
<dbReference type="Pfam" id="PF07883">
    <property type="entry name" value="Cupin_2"/>
    <property type="match status" value="1"/>
</dbReference>
<dbReference type="PANTHER" id="PTHR36440">
    <property type="entry name" value="PUTATIVE (AFU_ORTHOLOGUE AFUA_8G07350)-RELATED"/>
    <property type="match status" value="1"/>
</dbReference>
<evidence type="ECO:0000313" key="2">
    <source>
        <dbReference type="EMBL" id="MCY0095067.1"/>
    </source>
</evidence>
<dbReference type="Gene3D" id="2.60.120.10">
    <property type="entry name" value="Jelly Rolls"/>
    <property type="match status" value="1"/>
</dbReference>
<dbReference type="PANTHER" id="PTHR36440:SF1">
    <property type="entry name" value="PUTATIVE (AFU_ORTHOLOGUE AFUA_8G07350)-RELATED"/>
    <property type="match status" value="1"/>
</dbReference>
<proteinExistence type="predicted"/>
<name>A0ABT3YGZ0_9HYPH</name>
<feature type="domain" description="Cupin type-2" evidence="1">
    <location>
        <begin position="45"/>
        <end position="111"/>
    </location>
</feature>
<dbReference type="InterPro" id="IPR053146">
    <property type="entry name" value="QDO-like"/>
</dbReference>
<sequence>MTSQADVLELGPGEGRAYSLGRMRAVFKADHGESGDRYAISEWWLEPHCSGPGAHLHEANEEVFYVLEGTASFLVGDTWKDLPKGSFLRIPAGILHDFENRSDAPVGLLNMFMPGGFEQAMPDIVKWFEDNPQGFAGSPPAAGT</sequence>
<keyword evidence="3" id="KW-1185">Reference proteome</keyword>
<protein>
    <submittedName>
        <fullName evidence="2">Cupin domain-containing protein</fullName>
    </submittedName>
</protein>